<protein>
    <recommendedName>
        <fullName evidence="5">Methyltransferase</fullName>
    </recommendedName>
</protein>
<dbReference type="EMBL" id="JADCUA010000024">
    <property type="protein sequence ID" value="KAH9831862.1"/>
    <property type="molecule type" value="Genomic_DNA"/>
</dbReference>
<sequence length="274" mass="30444">MSDEPQSVTAEVFYFTPPEDGSKPYTDLNADPRNNWNPEPHSVEVENLRSKEGSVTLDTAGFQCGRGAAAHKTFTSDAEIKAEYYPESIELMKKITGASRAVVFDHRIRRRRPGETGPTTPEALACPAGARRPDEGLRHGARAPTPPAGGGPRVPPAPVTDHQPLAAHLHPAYDWLLALCDYQSVDRKTDLVPTDLITVDRKGETDSVRFNPSHQWKYLRGLTPEEFILIKCFDSKTEDNTATMTPHTAFHDPSTPKDALPRKSIELRMLVFYD</sequence>
<dbReference type="InterPro" id="IPR044053">
    <property type="entry name" value="AsaB-like"/>
</dbReference>
<dbReference type="PANTHER" id="PTHR34598:SF3">
    <property type="entry name" value="OXIDOREDUCTASE AN1597"/>
    <property type="match status" value="1"/>
</dbReference>
<comment type="caution">
    <text evidence="3">The sequence shown here is derived from an EMBL/GenBank/DDBJ whole genome shotgun (WGS) entry which is preliminary data.</text>
</comment>
<dbReference type="NCBIfam" id="NF041278">
    <property type="entry name" value="CmcJ_NvfI_EfuI"/>
    <property type="match status" value="1"/>
</dbReference>
<dbReference type="GeneID" id="71998292"/>
<proteinExistence type="inferred from homology"/>
<dbReference type="PANTHER" id="PTHR34598">
    <property type="entry name" value="BLL6449 PROTEIN"/>
    <property type="match status" value="1"/>
</dbReference>
<keyword evidence="4" id="KW-1185">Reference proteome</keyword>
<name>A0ABQ8K4Q0_9APHY</name>
<organism evidence="3 4">
    <name type="scientific">Rhodofomes roseus</name>
    <dbReference type="NCBI Taxonomy" id="34475"/>
    <lineage>
        <taxon>Eukaryota</taxon>
        <taxon>Fungi</taxon>
        <taxon>Dikarya</taxon>
        <taxon>Basidiomycota</taxon>
        <taxon>Agaricomycotina</taxon>
        <taxon>Agaricomycetes</taxon>
        <taxon>Polyporales</taxon>
        <taxon>Rhodofomes</taxon>
    </lineage>
</organism>
<evidence type="ECO:0000256" key="2">
    <source>
        <dbReference type="SAM" id="MobiDB-lite"/>
    </source>
</evidence>
<evidence type="ECO:0008006" key="5">
    <source>
        <dbReference type="Google" id="ProtNLM"/>
    </source>
</evidence>
<comment type="similarity">
    <text evidence="1">Belongs to the asaB hydroxylase/desaturase family.</text>
</comment>
<gene>
    <name evidence="3" type="ORF">C8Q71DRAFT_288021</name>
</gene>
<feature type="region of interest" description="Disordered" evidence="2">
    <location>
        <begin position="110"/>
        <end position="161"/>
    </location>
</feature>
<feature type="compositionally biased region" description="Pro residues" evidence="2">
    <location>
        <begin position="144"/>
        <end position="158"/>
    </location>
</feature>
<dbReference type="Proteomes" id="UP000814176">
    <property type="component" value="Unassembled WGS sequence"/>
</dbReference>
<dbReference type="RefSeq" id="XP_047774959.1">
    <property type="nucleotide sequence ID" value="XM_047917560.1"/>
</dbReference>
<evidence type="ECO:0000313" key="3">
    <source>
        <dbReference type="EMBL" id="KAH9831862.1"/>
    </source>
</evidence>
<evidence type="ECO:0000313" key="4">
    <source>
        <dbReference type="Proteomes" id="UP000814176"/>
    </source>
</evidence>
<reference evidence="3 4" key="1">
    <citation type="journal article" date="2021" name="Environ. Microbiol.">
        <title>Gene family expansions and transcriptome signatures uncover fungal adaptations to wood decay.</title>
        <authorList>
            <person name="Hage H."/>
            <person name="Miyauchi S."/>
            <person name="Viragh M."/>
            <person name="Drula E."/>
            <person name="Min B."/>
            <person name="Chaduli D."/>
            <person name="Navarro D."/>
            <person name="Favel A."/>
            <person name="Norest M."/>
            <person name="Lesage-Meessen L."/>
            <person name="Balint B."/>
            <person name="Merenyi Z."/>
            <person name="de Eugenio L."/>
            <person name="Morin E."/>
            <person name="Martinez A.T."/>
            <person name="Baldrian P."/>
            <person name="Stursova M."/>
            <person name="Martinez M.J."/>
            <person name="Novotny C."/>
            <person name="Magnuson J.K."/>
            <person name="Spatafora J.W."/>
            <person name="Maurice S."/>
            <person name="Pangilinan J."/>
            <person name="Andreopoulos W."/>
            <person name="LaButti K."/>
            <person name="Hundley H."/>
            <person name="Na H."/>
            <person name="Kuo A."/>
            <person name="Barry K."/>
            <person name="Lipzen A."/>
            <person name="Henrissat B."/>
            <person name="Riley R."/>
            <person name="Ahrendt S."/>
            <person name="Nagy L.G."/>
            <person name="Grigoriev I.V."/>
            <person name="Martin F."/>
            <person name="Rosso M.N."/>
        </authorList>
    </citation>
    <scope>NUCLEOTIDE SEQUENCE [LARGE SCALE GENOMIC DNA]</scope>
    <source>
        <strain evidence="3 4">CIRM-BRFM 1785</strain>
    </source>
</reference>
<evidence type="ECO:0000256" key="1">
    <source>
        <dbReference type="ARBA" id="ARBA00023604"/>
    </source>
</evidence>
<feature type="region of interest" description="Disordered" evidence="2">
    <location>
        <begin position="1"/>
        <end position="38"/>
    </location>
</feature>
<accession>A0ABQ8K4Q0</accession>